<evidence type="ECO:0000256" key="2">
    <source>
        <dbReference type="NCBIfam" id="TIGR00187"/>
    </source>
</evidence>
<feature type="domain" description="Lumazine-binding" evidence="4">
    <location>
        <begin position="1"/>
        <end position="98"/>
    </location>
</feature>
<dbReference type="InterPro" id="IPR001783">
    <property type="entry name" value="Lumazine-bd"/>
</dbReference>
<dbReference type="PIRSF" id="PIRSF000498">
    <property type="entry name" value="Riboflavin_syn_A"/>
    <property type="match status" value="1"/>
</dbReference>
<keyword evidence="6" id="KW-1185">Reference proteome</keyword>
<dbReference type="PANTHER" id="PTHR21098:SF0">
    <property type="entry name" value="RIBOFLAVIN SYNTHASE"/>
    <property type="match status" value="1"/>
</dbReference>
<evidence type="ECO:0000256" key="3">
    <source>
        <dbReference type="PROSITE-ProRule" id="PRU00524"/>
    </source>
</evidence>
<accession>A0A345P9R0</accession>
<dbReference type="InterPro" id="IPR026017">
    <property type="entry name" value="Lumazine-bd_dom"/>
</dbReference>
<dbReference type="NCBIfam" id="NF009566">
    <property type="entry name" value="PRK13020.1"/>
    <property type="match status" value="1"/>
</dbReference>
<dbReference type="SUPFAM" id="SSF63380">
    <property type="entry name" value="Riboflavin synthase domain-like"/>
    <property type="match status" value="2"/>
</dbReference>
<dbReference type="NCBIfam" id="NF006767">
    <property type="entry name" value="PRK09289.1"/>
    <property type="match status" value="1"/>
</dbReference>
<evidence type="ECO:0000259" key="4">
    <source>
        <dbReference type="PROSITE" id="PS51177"/>
    </source>
</evidence>
<dbReference type="EMBL" id="CP031222">
    <property type="protein sequence ID" value="AXI04019.1"/>
    <property type="molecule type" value="Genomic_DNA"/>
</dbReference>
<proteinExistence type="predicted"/>
<dbReference type="InterPro" id="IPR017938">
    <property type="entry name" value="Riboflavin_synthase-like_b-brl"/>
</dbReference>
<dbReference type="RefSeq" id="WP_114900127.1">
    <property type="nucleotide sequence ID" value="NZ_CP031222.1"/>
</dbReference>
<dbReference type="EC" id="2.5.1.9" evidence="2"/>
<dbReference type="NCBIfam" id="TIGR00187">
    <property type="entry name" value="ribE"/>
    <property type="match status" value="1"/>
</dbReference>
<dbReference type="Proteomes" id="UP000253940">
    <property type="component" value="Chromosome"/>
</dbReference>
<protein>
    <recommendedName>
        <fullName evidence="2">Riboflavin synthase</fullName>
        <ecNumber evidence="2">2.5.1.9</ecNumber>
    </recommendedName>
</protein>
<dbReference type="GO" id="GO:0009231">
    <property type="term" value="P:riboflavin biosynthetic process"/>
    <property type="evidence" value="ECO:0007669"/>
    <property type="project" value="TreeGrafter"/>
</dbReference>
<dbReference type="PROSITE" id="PS51177">
    <property type="entry name" value="LUMAZINE_BIND"/>
    <property type="match status" value="2"/>
</dbReference>
<feature type="domain" description="Lumazine-binding" evidence="4">
    <location>
        <begin position="99"/>
        <end position="197"/>
    </location>
</feature>
<name>A0A345P9R0_9GAMM</name>
<sequence>MFTGIIKAVATIDGIRDFEGIRTFDIEFPAGFCTDLEIGASVSIDGTCLTVTEVVTPTRATFDVMQQSLDVTTLGLYTQGSRVNAERASKEGAEIGGHVLSGHIDFCTTVNQVRQVEANYAIRINVPQTWLRYIFAKGYIAINGASLTISEVNKTEGWFEVCLIPETRRATVFEDKQADSPLNIEIDRTTQVIVDTVERIMAEKLASDLLPQPH</sequence>
<dbReference type="OrthoDB" id="9788537at2"/>
<keyword evidence="1" id="KW-0677">Repeat</keyword>
<dbReference type="GO" id="GO:0004746">
    <property type="term" value="F:riboflavin synthase activity"/>
    <property type="evidence" value="ECO:0007669"/>
    <property type="project" value="UniProtKB-UniRule"/>
</dbReference>
<evidence type="ECO:0000256" key="1">
    <source>
        <dbReference type="ARBA" id="ARBA00022737"/>
    </source>
</evidence>
<dbReference type="Gene3D" id="2.40.30.20">
    <property type="match status" value="2"/>
</dbReference>
<organism evidence="5 6">
    <name type="scientific">Aquirhabdus parva</name>
    <dbReference type="NCBI Taxonomy" id="2283318"/>
    <lineage>
        <taxon>Bacteria</taxon>
        <taxon>Pseudomonadati</taxon>
        <taxon>Pseudomonadota</taxon>
        <taxon>Gammaproteobacteria</taxon>
        <taxon>Moraxellales</taxon>
        <taxon>Moraxellaceae</taxon>
        <taxon>Aquirhabdus</taxon>
    </lineage>
</organism>
<gene>
    <name evidence="5" type="ORF">HYN46_14915</name>
</gene>
<dbReference type="CDD" id="cd00402">
    <property type="entry name" value="Riboflavin_synthase_like"/>
    <property type="match status" value="1"/>
</dbReference>
<evidence type="ECO:0000313" key="6">
    <source>
        <dbReference type="Proteomes" id="UP000253940"/>
    </source>
</evidence>
<feature type="repeat" description="Lumazine-binding" evidence="3">
    <location>
        <begin position="1"/>
        <end position="98"/>
    </location>
</feature>
<dbReference type="InterPro" id="IPR023366">
    <property type="entry name" value="ATP_synth_asu-like_sf"/>
</dbReference>
<dbReference type="PANTHER" id="PTHR21098">
    <property type="entry name" value="RIBOFLAVIN SYNTHASE ALPHA CHAIN"/>
    <property type="match status" value="1"/>
</dbReference>
<evidence type="ECO:0000313" key="5">
    <source>
        <dbReference type="EMBL" id="AXI04019.1"/>
    </source>
</evidence>
<reference evidence="5 6" key="1">
    <citation type="submission" date="2018-07" db="EMBL/GenBank/DDBJ databases">
        <title>Genome sequencing of Moraxellaceae gen. HYN0046.</title>
        <authorList>
            <person name="Kim M."/>
            <person name="Yi H."/>
        </authorList>
    </citation>
    <scope>NUCLEOTIDE SEQUENCE [LARGE SCALE GENOMIC DNA]</scope>
    <source>
        <strain evidence="5 6">HYN0046</strain>
    </source>
</reference>
<feature type="repeat" description="Lumazine-binding" evidence="3">
    <location>
        <begin position="99"/>
        <end position="197"/>
    </location>
</feature>
<dbReference type="KEGG" id="mbah:HYN46_14915"/>
<dbReference type="Pfam" id="PF00677">
    <property type="entry name" value="Lum_binding"/>
    <property type="match status" value="2"/>
</dbReference>
<dbReference type="AlphaFoldDB" id="A0A345P9R0"/>